<evidence type="ECO:0000313" key="3">
    <source>
        <dbReference type="Proteomes" id="UP001396898"/>
    </source>
</evidence>
<accession>A0ABR1SV91</accession>
<comment type="caution">
    <text evidence="2">The sequence shown here is derived from an EMBL/GenBank/DDBJ whole genome shotgun (WGS) entry which is preliminary data.</text>
</comment>
<gene>
    <name evidence="2" type="ORF">PG991_000774</name>
</gene>
<keyword evidence="3" id="KW-1185">Reference proteome</keyword>
<name>A0ABR1SV91_9PEZI</name>
<organism evidence="2 3">
    <name type="scientific">Apiospora marii</name>
    <dbReference type="NCBI Taxonomy" id="335849"/>
    <lineage>
        <taxon>Eukaryota</taxon>
        <taxon>Fungi</taxon>
        <taxon>Dikarya</taxon>
        <taxon>Ascomycota</taxon>
        <taxon>Pezizomycotina</taxon>
        <taxon>Sordariomycetes</taxon>
        <taxon>Xylariomycetidae</taxon>
        <taxon>Amphisphaeriales</taxon>
        <taxon>Apiosporaceae</taxon>
        <taxon>Apiospora</taxon>
    </lineage>
</organism>
<feature type="region of interest" description="Disordered" evidence="1">
    <location>
        <begin position="52"/>
        <end position="89"/>
    </location>
</feature>
<evidence type="ECO:0000313" key="2">
    <source>
        <dbReference type="EMBL" id="KAK8037428.1"/>
    </source>
</evidence>
<proteinExistence type="predicted"/>
<protein>
    <submittedName>
        <fullName evidence="2">Uncharacterized protein</fullName>
    </submittedName>
</protein>
<dbReference type="Proteomes" id="UP001396898">
    <property type="component" value="Unassembled WGS sequence"/>
</dbReference>
<feature type="compositionally biased region" description="Pro residues" evidence="1">
    <location>
        <begin position="63"/>
        <end position="75"/>
    </location>
</feature>
<evidence type="ECO:0000256" key="1">
    <source>
        <dbReference type="SAM" id="MobiDB-lite"/>
    </source>
</evidence>
<sequence>MSNCKPKVERSRKVPWDADMSRGRVYKAASKTDGKLVAVKVGLSEHIRSWKRHSRSFTRQQSLPPPRYHPLPAPPFANDQGFDDDGDDDHAMYIGGDEEERALFEEKRPLFEEKRPLFDEEAFFEGFIEPIIHKSSNSRACPLSAPNHCRHPPWPPARAHGGEDELSMYLGGNEEEKALFGECIEPTANVSIPKATSHVALPPHTTDSTEVVAEKGPTLHHLYQQQEQQAKYGSYGWLDHSADASMNRCSELRR</sequence>
<dbReference type="EMBL" id="JAQQWI010000002">
    <property type="protein sequence ID" value="KAK8037428.1"/>
    <property type="molecule type" value="Genomic_DNA"/>
</dbReference>
<reference evidence="2 3" key="1">
    <citation type="submission" date="2023-01" db="EMBL/GenBank/DDBJ databases">
        <title>Analysis of 21 Apiospora genomes using comparative genomics revels a genus with tremendous synthesis potential of carbohydrate active enzymes and secondary metabolites.</title>
        <authorList>
            <person name="Sorensen T."/>
        </authorList>
    </citation>
    <scope>NUCLEOTIDE SEQUENCE [LARGE SCALE GENOMIC DNA]</scope>
    <source>
        <strain evidence="2 3">CBS 20057</strain>
    </source>
</reference>